<feature type="region of interest" description="Disordered" evidence="2">
    <location>
        <begin position="122"/>
        <end position="141"/>
    </location>
</feature>
<gene>
    <name evidence="3" type="ORF">PEGY_LOCUS5437</name>
</gene>
<evidence type="ECO:0000256" key="1">
    <source>
        <dbReference type="SAM" id="Coils"/>
    </source>
</evidence>
<feature type="compositionally biased region" description="Low complexity" evidence="2">
    <location>
        <begin position="25"/>
        <end position="34"/>
    </location>
</feature>
<feature type="region of interest" description="Disordered" evidence="2">
    <location>
        <begin position="1"/>
        <end position="34"/>
    </location>
</feature>
<dbReference type="AlphaFoldDB" id="A0A9W4KHS9"/>
<feature type="compositionally biased region" description="Polar residues" evidence="2">
    <location>
        <begin position="122"/>
        <end position="139"/>
    </location>
</feature>
<dbReference type="OrthoDB" id="9977870at2759"/>
<organism evidence="3 4">
    <name type="scientific">Penicillium egyptiacum</name>
    <dbReference type="NCBI Taxonomy" id="1303716"/>
    <lineage>
        <taxon>Eukaryota</taxon>
        <taxon>Fungi</taxon>
        <taxon>Dikarya</taxon>
        <taxon>Ascomycota</taxon>
        <taxon>Pezizomycotina</taxon>
        <taxon>Eurotiomycetes</taxon>
        <taxon>Eurotiomycetidae</taxon>
        <taxon>Eurotiales</taxon>
        <taxon>Aspergillaceae</taxon>
        <taxon>Penicillium</taxon>
    </lineage>
</organism>
<feature type="compositionally biased region" description="Low complexity" evidence="2">
    <location>
        <begin position="376"/>
        <end position="388"/>
    </location>
</feature>
<evidence type="ECO:0000256" key="2">
    <source>
        <dbReference type="SAM" id="MobiDB-lite"/>
    </source>
</evidence>
<keyword evidence="1" id="KW-0175">Coiled coil</keyword>
<sequence length="540" mass="60000">MESSAGPIFDEAQYRTDVLHHPSPESEAAQAQHLAEEAQQLGLKVPEIEASALLAASIASGTVDLSSPVLSSGSSTDRNSVCGSVTPSHEPSSPVPSVLDQIVSSLSDVTLSSDHIKAGSTRSLASLSTRPTSFGSSEGRTGLIGHGYNDAFEAKSHRHSILSVASADKKEKRRSSLKSAIGRIQFRKKRTSSAIVLPSEGHLTVSTSDKGDEHVFFGPTPGPDNTAHEDVPANASNGVSLPRLEIPRFSKEELQRSLDDPELSEMHERHQMERNRHLAFHDAALSTLRRRHQTAISEHQSDNQRQEDEKRENNTQAIAQIEERQLAVEIEQQREFDRAKMNSRTRIKHMEGYLRNASPPPSPAGTPTRAERSERSSASFSESDSTPPARVFTRLHMEQLEQQYHSHKNMDQLHDARIKVLRDRQELKLQEATARMGKELDEMCDRHLQDIAALQTEHQQEEASLMQALETKKTTLRHRWYLEEAVLRRHLEVRHGRSYGPLPLVAFTTSNTPVGVTEHSPLETSSTPDTIHPSQDCVPL</sequence>
<feature type="coiled-coil region" evidence="1">
    <location>
        <begin position="422"/>
        <end position="471"/>
    </location>
</feature>
<feature type="region of interest" description="Disordered" evidence="2">
    <location>
        <begin position="67"/>
        <end position="97"/>
    </location>
</feature>
<feature type="compositionally biased region" description="Polar residues" evidence="2">
    <location>
        <begin position="522"/>
        <end position="533"/>
    </location>
</feature>
<dbReference type="EMBL" id="CAJVRC010000863">
    <property type="protein sequence ID" value="CAG8898832.1"/>
    <property type="molecule type" value="Genomic_DNA"/>
</dbReference>
<feature type="compositionally biased region" description="Low complexity" evidence="2">
    <location>
        <begin position="84"/>
        <end position="97"/>
    </location>
</feature>
<evidence type="ECO:0000313" key="4">
    <source>
        <dbReference type="Proteomes" id="UP001154252"/>
    </source>
</evidence>
<feature type="region of interest" description="Disordered" evidence="2">
    <location>
        <begin position="515"/>
        <end position="540"/>
    </location>
</feature>
<feature type="compositionally biased region" description="Basic and acidic residues" evidence="2">
    <location>
        <begin position="299"/>
        <end position="313"/>
    </location>
</feature>
<reference evidence="3" key="1">
    <citation type="submission" date="2021-07" db="EMBL/GenBank/DDBJ databases">
        <authorList>
            <person name="Branca A.L. A."/>
        </authorList>
    </citation>
    <scope>NUCLEOTIDE SEQUENCE</scope>
</reference>
<accession>A0A9W4KHS9</accession>
<keyword evidence="4" id="KW-1185">Reference proteome</keyword>
<feature type="region of interest" description="Disordered" evidence="2">
    <location>
        <begin position="292"/>
        <end position="313"/>
    </location>
</feature>
<protein>
    <submittedName>
        <fullName evidence="3">Uncharacterized protein</fullName>
    </submittedName>
</protein>
<feature type="region of interest" description="Disordered" evidence="2">
    <location>
        <begin position="351"/>
        <end position="388"/>
    </location>
</feature>
<comment type="caution">
    <text evidence="3">The sequence shown here is derived from an EMBL/GenBank/DDBJ whole genome shotgun (WGS) entry which is preliminary data.</text>
</comment>
<evidence type="ECO:0000313" key="3">
    <source>
        <dbReference type="EMBL" id="CAG8898832.1"/>
    </source>
</evidence>
<dbReference type="Proteomes" id="UP001154252">
    <property type="component" value="Unassembled WGS sequence"/>
</dbReference>
<proteinExistence type="predicted"/>
<name>A0A9W4KHS9_9EURO</name>
<feature type="compositionally biased region" description="Basic and acidic residues" evidence="2">
    <location>
        <begin position="12"/>
        <end position="24"/>
    </location>
</feature>